<feature type="domain" description="GP-PDE" evidence="2">
    <location>
        <begin position="31"/>
        <end position="336"/>
    </location>
</feature>
<comment type="caution">
    <text evidence="3">The sequence shown here is derived from an EMBL/GenBank/DDBJ whole genome shotgun (WGS) entry which is preliminary data.</text>
</comment>
<dbReference type="InterPro" id="IPR030395">
    <property type="entry name" value="GP_PDE_dom"/>
</dbReference>
<name>A0A4V2FR92_PSEST</name>
<dbReference type="RefSeq" id="WP_423213658.1">
    <property type="nucleotide sequence ID" value="NZ_SHKL01000001.1"/>
</dbReference>
<protein>
    <submittedName>
        <fullName evidence="3">Glycerophosphoryl diester phosphodiesterase</fullName>
    </submittedName>
</protein>
<keyword evidence="1" id="KW-0732">Signal</keyword>
<dbReference type="Proteomes" id="UP000291591">
    <property type="component" value="Unassembled WGS sequence"/>
</dbReference>
<organism evidence="3 4">
    <name type="scientific">Pseudonocardia sediminis</name>
    <dbReference type="NCBI Taxonomy" id="1397368"/>
    <lineage>
        <taxon>Bacteria</taxon>
        <taxon>Bacillati</taxon>
        <taxon>Actinomycetota</taxon>
        <taxon>Actinomycetes</taxon>
        <taxon>Pseudonocardiales</taxon>
        <taxon>Pseudonocardiaceae</taxon>
        <taxon>Pseudonocardia</taxon>
    </lineage>
</organism>
<evidence type="ECO:0000313" key="3">
    <source>
        <dbReference type="EMBL" id="RZT87720.1"/>
    </source>
</evidence>
<feature type="chain" id="PRO_5039181964" evidence="1">
    <location>
        <begin position="26"/>
        <end position="350"/>
    </location>
</feature>
<dbReference type="SUPFAM" id="SSF51695">
    <property type="entry name" value="PLC-like phosphodiesterases"/>
    <property type="match status" value="1"/>
</dbReference>
<gene>
    <name evidence="3" type="ORF">EV383_4646</name>
</gene>
<dbReference type="GO" id="GO:0006629">
    <property type="term" value="P:lipid metabolic process"/>
    <property type="evidence" value="ECO:0007669"/>
    <property type="project" value="InterPro"/>
</dbReference>
<evidence type="ECO:0000259" key="2">
    <source>
        <dbReference type="PROSITE" id="PS51704"/>
    </source>
</evidence>
<feature type="signal peptide" evidence="1">
    <location>
        <begin position="1"/>
        <end position="25"/>
    </location>
</feature>
<dbReference type="PROSITE" id="PS50007">
    <property type="entry name" value="PIPLC_X_DOMAIN"/>
    <property type="match status" value="1"/>
</dbReference>
<evidence type="ECO:0000256" key="1">
    <source>
        <dbReference type="SAM" id="SignalP"/>
    </source>
</evidence>
<dbReference type="PROSITE" id="PS51704">
    <property type="entry name" value="GP_PDE"/>
    <property type="match status" value="1"/>
</dbReference>
<proteinExistence type="predicted"/>
<dbReference type="GO" id="GO:0008081">
    <property type="term" value="F:phosphoric diester hydrolase activity"/>
    <property type="evidence" value="ECO:0007669"/>
    <property type="project" value="InterPro"/>
</dbReference>
<dbReference type="EMBL" id="SHKL01000001">
    <property type="protein sequence ID" value="RZT87720.1"/>
    <property type="molecule type" value="Genomic_DNA"/>
</dbReference>
<dbReference type="PANTHER" id="PTHR46211:SF14">
    <property type="entry name" value="GLYCEROPHOSPHODIESTER PHOSPHODIESTERASE"/>
    <property type="match status" value="1"/>
</dbReference>
<dbReference type="InterPro" id="IPR017946">
    <property type="entry name" value="PLC-like_Pdiesterase_TIM-brl"/>
</dbReference>
<keyword evidence="4" id="KW-1185">Reference proteome</keyword>
<reference evidence="3 4" key="1">
    <citation type="submission" date="2019-02" db="EMBL/GenBank/DDBJ databases">
        <title>Sequencing the genomes of 1000 actinobacteria strains.</title>
        <authorList>
            <person name="Klenk H.-P."/>
        </authorList>
    </citation>
    <scope>NUCLEOTIDE SEQUENCE [LARGE SCALE GENOMIC DNA]</scope>
    <source>
        <strain evidence="3 4">DSM 45779</strain>
    </source>
</reference>
<sequence length="350" mass="37106">MAVRTAWFLVVCLLASVLLPGVAAAGPGRPFDLQAHRGGMGLSVESSLLSFGTALDVGVRTLELDVQITRDGRAVVTHDRRTNPQVCRDTAPVAAGDPAFPYVGKLVKDLTLAQARTLDCGSVRRPDMPAQRLSPGARMLELHEVFDLARARRADDVRFNVETKVEAGSPDETAPREQFVRVVASEVRRAGVGRRTSVQSFDLGALIRMRQVAPELPTVALMNESFLQLGRPGASPWLGGLDADSYGSDPATALVGVARAVGASAISPVQGTPQSGGVTQPGFVAFTTAEMIRRAHAAGLLVIPWTVDDVPTMAAMIDAGADGLITNHPDRLRWLLAREGRPLPAPHPAG</sequence>
<dbReference type="Pfam" id="PF03009">
    <property type="entry name" value="GDPD"/>
    <property type="match status" value="1"/>
</dbReference>
<dbReference type="PANTHER" id="PTHR46211">
    <property type="entry name" value="GLYCEROPHOSPHORYL DIESTER PHOSPHODIESTERASE"/>
    <property type="match status" value="1"/>
</dbReference>
<accession>A0A4V2FR92</accession>
<dbReference type="AlphaFoldDB" id="A0A4V2FR92"/>
<evidence type="ECO:0000313" key="4">
    <source>
        <dbReference type="Proteomes" id="UP000291591"/>
    </source>
</evidence>
<dbReference type="Gene3D" id="3.20.20.190">
    <property type="entry name" value="Phosphatidylinositol (PI) phosphodiesterase"/>
    <property type="match status" value="1"/>
</dbReference>